<dbReference type="RefSeq" id="WP_144375112.1">
    <property type="nucleotide sequence ID" value="NZ_AP012273.1"/>
</dbReference>
<dbReference type="Proteomes" id="UP000031631">
    <property type="component" value="Chromosome"/>
</dbReference>
<organism evidence="3 4">
    <name type="scientific">Thiolapillus brandeum</name>
    <dbReference type="NCBI Taxonomy" id="1076588"/>
    <lineage>
        <taxon>Bacteria</taxon>
        <taxon>Pseudomonadati</taxon>
        <taxon>Pseudomonadota</taxon>
        <taxon>Gammaproteobacteria</taxon>
        <taxon>Chromatiales</taxon>
        <taxon>Sedimenticolaceae</taxon>
        <taxon>Thiolapillus</taxon>
    </lineage>
</organism>
<reference evidence="3 4" key="1">
    <citation type="journal article" date="2014" name="PLoS ONE">
        <title>Physiological and genomic features of a novel sulfur-oxidizing gammaproteobacterium belonging to a previously uncultivated symbiotic lineage isolated from a hydrothermal vent.</title>
        <authorList>
            <person name="Nunoura T."/>
            <person name="Takaki Y."/>
            <person name="Kazama H."/>
            <person name="Kakuta J."/>
            <person name="Shimamura S."/>
            <person name="Makita H."/>
            <person name="Hirai M."/>
            <person name="Miyazaki M."/>
            <person name="Takai K."/>
        </authorList>
    </citation>
    <scope>NUCLEOTIDE SEQUENCE [LARGE SCALE GENOMIC DNA]</scope>
    <source>
        <strain evidence="3 4">Hiromi1</strain>
    </source>
</reference>
<proteinExistence type="predicted"/>
<evidence type="ECO:0000313" key="4">
    <source>
        <dbReference type="Proteomes" id="UP000031631"/>
    </source>
</evidence>
<feature type="signal peptide" evidence="1">
    <location>
        <begin position="1"/>
        <end position="17"/>
    </location>
</feature>
<dbReference type="Pfam" id="PF13511">
    <property type="entry name" value="DUF4124"/>
    <property type="match status" value="1"/>
</dbReference>
<keyword evidence="4" id="KW-1185">Reference proteome</keyword>
<evidence type="ECO:0000313" key="3">
    <source>
        <dbReference type="EMBL" id="BAO43187.1"/>
    </source>
</evidence>
<keyword evidence="1" id="KW-0732">Signal</keyword>
<dbReference type="KEGG" id="tbn:TBH_C0241"/>
<protein>
    <recommendedName>
        <fullName evidence="2">DUF4124 domain-containing protein</fullName>
    </recommendedName>
</protein>
<feature type="chain" id="PRO_5030952516" description="DUF4124 domain-containing protein" evidence="1">
    <location>
        <begin position="18"/>
        <end position="138"/>
    </location>
</feature>
<dbReference type="EMBL" id="AP012273">
    <property type="protein sequence ID" value="BAO43187.1"/>
    <property type="molecule type" value="Genomic_DNA"/>
</dbReference>
<accession>A0A7U6GGE9</accession>
<name>A0A7U6GGE9_9GAMM</name>
<evidence type="ECO:0000259" key="2">
    <source>
        <dbReference type="Pfam" id="PF13511"/>
    </source>
</evidence>
<dbReference type="OrthoDB" id="7031901at2"/>
<dbReference type="AlphaFoldDB" id="A0A7U6GGE9"/>
<gene>
    <name evidence="3" type="ORF">TBH_C0241</name>
</gene>
<feature type="domain" description="DUF4124" evidence="2">
    <location>
        <begin position="10"/>
        <end position="43"/>
    </location>
</feature>
<dbReference type="InterPro" id="IPR025392">
    <property type="entry name" value="DUF4124"/>
</dbReference>
<evidence type="ECO:0000256" key="1">
    <source>
        <dbReference type="SAM" id="SignalP"/>
    </source>
</evidence>
<sequence length="138" mass="16090">MSKLILSVILMTGAAAAAEVYRCAQPDGGISFQQQACPYQGQRIETGEAQSAWAPLRSGEKTLYQDYRKRDRQRLAHRHNVRVRDSRQQQADARVCLTKRQQLESVSAELRRGYKAGRGEKLRRRRDNYEEYLRRFCR</sequence>